<keyword evidence="1 5" id="KW-0808">Transferase</keyword>
<dbReference type="AlphaFoldDB" id="A0A2P5SXE0"/>
<dbReference type="GO" id="GO:0004017">
    <property type="term" value="F:AMP kinase activity"/>
    <property type="evidence" value="ECO:0007669"/>
    <property type="project" value="UniProtKB-UniRule"/>
</dbReference>
<dbReference type="Gene3D" id="3.40.50.300">
    <property type="entry name" value="P-loop containing nucleotide triphosphate hydrolases"/>
    <property type="match status" value="1"/>
</dbReference>
<feature type="binding site" evidence="5">
    <location>
        <position position="31"/>
    </location>
    <ligand>
        <name>AMP</name>
        <dbReference type="ChEBI" id="CHEBI:456215"/>
    </ligand>
</feature>
<comment type="domain">
    <text evidence="5">Consists of three domains, a large central CORE domain and two small peripheral domains, NMPbind and LID, which undergo movements during catalysis. The LID domain closes over the site of phosphoryl transfer upon ATP binding. Assembling and dissambling the active center during each catalytic cycle provides an effective means to prevent ATP hydrolysis.</text>
</comment>
<comment type="similarity">
    <text evidence="5 6">Belongs to the adenylate kinase family.</text>
</comment>
<dbReference type="GO" id="GO:0005737">
    <property type="term" value="C:cytoplasm"/>
    <property type="evidence" value="ECO:0007669"/>
    <property type="project" value="UniProtKB-SubCell"/>
</dbReference>
<dbReference type="NCBIfam" id="NF001379">
    <property type="entry name" value="PRK00279.1-1"/>
    <property type="match status" value="1"/>
</dbReference>
<keyword evidence="2 5" id="KW-0545">Nucleotide biosynthesis</keyword>
<comment type="subcellular location">
    <subcellularLocation>
        <location evidence="5 7">Cytoplasm</location>
    </subcellularLocation>
</comment>
<dbReference type="InterPro" id="IPR033690">
    <property type="entry name" value="Adenylat_kinase_CS"/>
</dbReference>
<proteinExistence type="inferred from homology"/>
<dbReference type="EMBL" id="PDKS01000005">
    <property type="protein sequence ID" value="PPI87008.1"/>
    <property type="molecule type" value="Genomic_DNA"/>
</dbReference>
<feature type="binding site" evidence="5">
    <location>
        <position position="167"/>
    </location>
    <ligand>
        <name>AMP</name>
        <dbReference type="ChEBI" id="CHEBI:456215"/>
    </ligand>
</feature>
<evidence type="ECO:0000256" key="2">
    <source>
        <dbReference type="ARBA" id="ARBA00022727"/>
    </source>
</evidence>
<comment type="caution">
    <text evidence="5">Lacks conserved residue(s) required for the propagation of feature annotation.</text>
</comment>
<dbReference type="UniPathway" id="UPA00588">
    <property type="reaction ID" value="UER00649"/>
</dbReference>
<evidence type="ECO:0000313" key="9">
    <source>
        <dbReference type="EMBL" id="PPI87008.1"/>
    </source>
</evidence>
<organism evidence="9 10">
    <name type="scientific">Candidatus Pantoea edessiphila</name>
    <dbReference type="NCBI Taxonomy" id="2044610"/>
    <lineage>
        <taxon>Bacteria</taxon>
        <taxon>Pseudomonadati</taxon>
        <taxon>Pseudomonadota</taxon>
        <taxon>Gammaproteobacteria</taxon>
        <taxon>Enterobacterales</taxon>
        <taxon>Erwiniaceae</taxon>
        <taxon>Pantoea</taxon>
    </lineage>
</organism>
<dbReference type="PRINTS" id="PR00094">
    <property type="entry name" value="ADENYLTKNASE"/>
</dbReference>
<keyword evidence="5" id="KW-0963">Cytoplasm</keyword>
<feature type="region of interest" description="LID" evidence="5">
    <location>
        <begin position="122"/>
        <end position="159"/>
    </location>
</feature>
<dbReference type="InterPro" id="IPR007862">
    <property type="entry name" value="Adenylate_kinase_lid-dom"/>
</dbReference>
<feature type="binding site" evidence="5">
    <location>
        <position position="200"/>
    </location>
    <ligand>
        <name>ATP</name>
        <dbReference type="ChEBI" id="CHEBI:30616"/>
    </ligand>
</feature>
<comment type="catalytic activity">
    <reaction evidence="5 7">
        <text>AMP + ATP = 2 ADP</text>
        <dbReference type="Rhea" id="RHEA:12973"/>
        <dbReference type="ChEBI" id="CHEBI:30616"/>
        <dbReference type="ChEBI" id="CHEBI:456215"/>
        <dbReference type="ChEBI" id="CHEBI:456216"/>
        <dbReference type="EC" id="2.7.4.3"/>
    </reaction>
</comment>
<evidence type="ECO:0000256" key="1">
    <source>
        <dbReference type="ARBA" id="ARBA00022679"/>
    </source>
</evidence>
<comment type="subunit">
    <text evidence="5 7">Monomer.</text>
</comment>
<dbReference type="Pfam" id="PF05191">
    <property type="entry name" value="ADK_lid"/>
    <property type="match status" value="1"/>
</dbReference>
<keyword evidence="5 7" id="KW-0067">ATP-binding</keyword>
<gene>
    <name evidence="5" type="primary">adk</name>
    <name evidence="9" type="ORF">CRV11_03085</name>
</gene>
<dbReference type="PANTHER" id="PTHR23359">
    <property type="entry name" value="NUCLEOTIDE KINASE"/>
    <property type="match status" value="1"/>
</dbReference>
<dbReference type="NCBIfam" id="NF001381">
    <property type="entry name" value="PRK00279.1-3"/>
    <property type="match status" value="1"/>
</dbReference>
<feature type="binding site" evidence="5">
    <location>
        <position position="123"/>
    </location>
    <ligand>
        <name>ATP</name>
        <dbReference type="ChEBI" id="CHEBI:30616"/>
    </ligand>
</feature>
<evidence type="ECO:0000256" key="3">
    <source>
        <dbReference type="ARBA" id="ARBA00022741"/>
    </source>
</evidence>
<dbReference type="PROSITE" id="PS00113">
    <property type="entry name" value="ADENYLATE_KINASE"/>
    <property type="match status" value="1"/>
</dbReference>
<feature type="binding site" evidence="5">
    <location>
        <begin position="132"/>
        <end position="133"/>
    </location>
    <ligand>
        <name>ATP</name>
        <dbReference type="ChEBI" id="CHEBI:30616"/>
    </ligand>
</feature>
<accession>A0A2P5SXE0</accession>
<keyword evidence="4 5" id="KW-0418">Kinase</keyword>
<dbReference type="InterPro" id="IPR027417">
    <property type="entry name" value="P-loop_NTPase"/>
</dbReference>
<dbReference type="GO" id="GO:0044209">
    <property type="term" value="P:AMP salvage"/>
    <property type="evidence" value="ECO:0007669"/>
    <property type="project" value="UniProtKB-UniRule"/>
</dbReference>
<feature type="binding site" evidence="5">
    <location>
        <begin position="10"/>
        <end position="15"/>
    </location>
    <ligand>
        <name>ATP</name>
        <dbReference type="ChEBI" id="CHEBI:30616"/>
    </ligand>
</feature>
<dbReference type="Proteomes" id="UP000296034">
    <property type="component" value="Unassembled WGS sequence"/>
</dbReference>
<dbReference type="NCBIfam" id="TIGR01351">
    <property type="entry name" value="adk"/>
    <property type="match status" value="1"/>
</dbReference>
<dbReference type="SUPFAM" id="SSF52540">
    <property type="entry name" value="P-loop containing nucleoside triphosphate hydrolases"/>
    <property type="match status" value="1"/>
</dbReference>
<dbReference type="OrthoDB" id="9805030at2"/>
<protein>
    <recommendedName>
        <fullName evidence="5 7">Adenylate kinase</fullName>
        <shortName evidence="5">AK</shortName>
        <ecNumber evidence="5 7">2.7.4.3</ecNumber>
    </recommendedName>
    <alternativeName>
        <fullName evidence="5">ATP-AMP transphosphorylase</fullName>
    </alternativeName>
    <alternativeName>
        <fullName evidence="5">ATP:AMP phosphotransferase</fullName>
    </alternativeName>
    <alternativeName>
        <fullName evidence="5">Adenylate monophosphate kinase</fullName>
    </alternativeName>
</protein>
<name>A0A2P5SXE0_9GAMM</name>
<reference evidence="9 10" key="1">
    <citation type="journal article" date="2018" name="Genome Biol. Evol.">
        <title>Cladogenesis and Genomic Streamlining in Extracellular Endosymbionts of Tropical Stink Bugs.</title>
        <authorList>
            <person name="Otero-Bravo A."/>
            <person name="Goffredi S."/>
            <person name="Sabree Z.L."/>
        </authorList>
    </citation>
    <scope>NUCLEOTIDE SEQUENCE [LARGE SCALE GENOMIC DNA]</scope>
    <source>
        <strain evidence="9 10">SoET</strain>
    </source>
</reference>
<evidence type="ECO:0000259" key="8">
    <source>
        <dbReference type="Pfam" id="PF05191"/>
    </source>
</evidence>
<evidence type="ECO:0000256" key="7">
    <source>
        <dbReference type="RuleBase" id="RU003331"/>
    </source>
</evidence>
<feature type="binding site" evidence="5">
    <location>
        <position position="156"/>
    </location>
    <ligand>
        <name>AMP</name>
        <dbReference type="ChEBI" id="CHEBI:456215"/>
    </ligand>
</feature>
<dbReference type="HAMAP" id="MF_00235">
    <property type="entry name" value="Adenylate_kinase_Adk"/>
    <property type="match status" value="1"/>
</dbReference>
<sequence length="216" mass="24644">MRLILLGAPGTGKGTQSQFIAKKYGIPQISTGDMLRKLVNEDTKIGKSTKIVMDTGQLITDDIVINLVKNRINYRDCKNGFLLDGFPRTIIQAESMKKVGIKIDKILELIVPDDLIIKRITGRRVHIPSGRVYHVLFNPPKSDNKDDITGEELNIRSDDREEIIINRLDEYYKTTAALIKYYIKESQLGNIRYFKIDGTKKVYEVSSQLIEIIEDK</sequence>
<dbReference type="Pfam" id="PF00406">
    <property type="entry name" value="ADK"/>
    <property type="match status" value="1"/>
</dbReference>
<evidence type="ECO:0000256" key="6">
    <source>
        <dbReference type="RuleBase" id="RU003330"/>
    </source>
</evidence>
<evidence type="ECO:0000256" key="4">
    <source>
        <dbReference type="ARBA" id="ARBA00022777"/>
    </source>
</evidence>
<dbReference type="RefSeq" id="WP_136131893.1">
    <property type="nucleotide sequence ID" value="NZ_PDKS01000005.1"/>
</dbReference>
<keyword evidence="3 5" id="KW-0547">Nucleotide-binding</keyword>
<dbReference type="InterPro" id="IPR006259">
    <property type="entry name" value="Adenyl_kin_sub"/>
</dbReference>
<evidence type="ECO:0000313" key="10">
    <source>
        <dbReference type="Proteomes" id="UP000296034"/>
    </source>
</evidence>
<comment type="function">
    <text evidence="5">Catalyzes the reversible transfer of the terminal phosphate group between ATP and AMP. Plays an important role in cellular energy homeostasis and in adenine nucleotide metabolism.</text>
</comment>
<feature type="binding site" evidence="5">
    <location>
        <position position="36"/>
    </location>
    <ligand>
        <name>AMP</name>
        <dbReference type="ChEBI" id="CHEBI:456215"/>
    </ligand>
</feature>
<dbReference type="GO" id="GO:0005524">
    <property type="term" value="F:ATP binding"/>
    <property type="evidence" value="ECO:0007669"/>
    <property type="project" value="UniProtKB-UniRule"/>
</dbReference>
<feature type="binding site" evidence="5">
    <location>
        <begin position="85"/>
        <end position="88"/>
    </location>
    <ligand>
        <name>AMP</name>
        <dbReference type="ChEBI" id="CHEBI:456215"/>
    </ligand>
</feature>
<feature type="region of interest" description="NMP" evidence="5">
    <location>
        <begin position="30"/>
        <end position="59"/>
    </location>
</feature>
<dbReference type="EC" id="2.7.4.3" evidence="5 7"/>
<dbReference type="CDD" id="cd01428">
    <property type="entry name" value="ADK"/>
    <property type="match status" value="1"/>
</dbReference>
<feature type="binding site" evidence="5">
    <location>
        <begin position="57"/>
        <end position="59"/>
    </location>
    <ligand>
        <name>AMP</name>
        <dbReference type="ChEBI" id="CHEBI:456215"/>
    </ligand>
</feature>
<comment type="caution">
    <text evidence="9">The sequence shown here is derived from an EMBL/GenBank/DDBJ whole genome shotgun (WGS) entry which is preliminary data.</text>
</comment>
<comment type="pathway">
    <text evidence="5">Purine metabolism; AMP biosynthesis via salvage pathway; AMP from ADP: step 1/1.</text>
</comment>
<dbReference type="FunFam" id="3.40.50.300:FF:000106">
    <property type="entry name" value="Adenylate kinase mitochondrial"/>
    <property type="match status" value="1"/>
</dbReference>
<feature type="domain" description="Adenylate kinase active site lid" evidence="8">
    <location>
        <begin position="123"/>
        <end position="158"/>
    </location>
</feature>
<evidence type="ECO:0000256" key="5">
    <source>
        <dbReference type="HAMAP-Rule" id="MF_00235"/>
    </source>
</evidence>
<feature type="binding site" evidence="5">
    <location>
        <position position="92"/>
    </location>
    <ligand>
        <name>AMP</name>
        <dbReference type="ChEBI" id="CHEBI:456215"/>
    </ligand>
</feature>
<dbReference type="InterPro" id="IPR000850">
    <property type="entry name" value="Adenylat/UMP-CMP_kin"/>
</dbReference>